<feature type="transmembrane region" description="Helical" evidence="9">
    <location>
        <begin position="423"/>
        <end position="444"/>
    </location>
</feature>
<keyword evidence="8 9" id="KW-0472">Membrane</keyword>
<reference evidence="11 12" key="1">
    <citation type="submission" date="2011-03" db="EMBL/GenBank/DDBJ databases">
        <title>The complete genome of Archaeoglobus veneficus SNP6.</title>
        <authorList>
            <consortium name="US DOE Joint Genome Institute (JGI-PGF)"/>
            <person name="Lucas S."/>
            <person name="Copeland A."/>
            <person name="Lapidus A."/>
            <person name="Bruce D."/>
            <person name="Goodwin L."/>
            <person name="Pitluck S."/>
            <person name="Kyrpides N."/>
            <person name="Mavromatis K."/>
            <person name="Pagani I."/>
            <person name="Ivanova N."/>
            <person name="Mikhailova N."/>
            <person name="Lu M."/>
            <person name="Detter J.C."/>
            <person name="Tapia R."/>
            <person name="Han C."/>
            <person name="Land M."/>
            <person name="Hauser L."/>
            <person name="Markowitz V."/>
            <person name="Cheng J.-F."/>
            <person name="Hugenholtz P."/>
            <person name="Woyke T."/>
            <person name="Wu D."/>
            <person name="Spring S."/>
            <person name="Brambilla E."/>
            <person name="Klenk H.-P."/>
            <person name="Eisen J.A."/>
        </authorList>
    </citation>
    <scope>NUCLEOTIDE SEQUENCE [LARGE SCALE GENOMIC DNA]</scope>
    <source>
        <strain>SNP6</strain>
    </source>
</reference>
<dbReference type="InterPro" id="IPR022791">
    <property type="entry name" value="L-PG_synthase/AglD"/>
</dbReference>
<dbReference type="OrthoDB" id="351177at2157"/>
<evidence type="ECO:0000256" key="4">
    <source>
        <dbReference type="ARBA" id="ARBA00022676"/>
    </source>
</evidence>
<evidence type="ECO:0000256" key="5">
    <source>
        <dbReference type="ARBA" id="ARBA00022679"/>
    </source>
</evidence>
<dbReference type="GO" id="GO:0005886">
    <property type="term" value="C:plasma membrane"/>
    <property type="evidence" value="ECO:0007669"/>
    <property type="project" value="UniProtKB-SubCell"/>
</dbReference>
<evidence type="ECO:0000256" key="8">
    <source>
        <dbReference type="ARBA" id="ARBA00023136"/>
    </source>
</evidence>
<evidence type="ECO:0000256" key="2">
    <source>
        <dbReference type="ARBA" id="ARBA00006739"/>
    </source>
</evidence>
<dbReference type="eggNOG" id="arCOG00897">
    <property type="taxonomic scope" value="Archaea"/>
</dbReference>
<dbReference type="GO" id="GO:0006487">
    <property type="term" value="P:protein N-linked glycosylation"/>
    <property type="evidence" value="ECO:0007669"/>
    <property type="project" value="TreeGrafter"/>
</dbReference>
<dbReference type="PANTHER" id="PTHR10859:SF105">
    <property type="entry name" value="DOLICHYL-PHOSPHATE BETA-D-MANNOSYLTRANSFERASE"/>
    <property type="match status" value="1"/>
</dbReference>
<keyword evidence="3" id="KW-1003">Cell membrane</keyword>
<evidence type="ECO:0000313" key="11">
    <source>
        <dbReference type="EMBL" id="AEA47796.1"/>
    </source>
</evidence>
<accession>F2KQZ0</accession>
<keyword evidence="7 9" id="KW-1133">Transmembrane helix</keyword>
<dbReference type="GO" id="GO:0016757">
    <property type="term" value="F:glycosyltransferase activity"/>
    <property type="evidence" value="ECO:0007669"/>
    <property type="project" value="UniProtKB-KW"/>
</dbReference>
<keyword evidence="6 9" id="KW-0812">Transmembrane</keyword>
<dbReference type="Gene3D" id="3.90.550.10">
    <property type="entry name" value="Spore Coat Polysaccharide Biosynthesis Protein SpsA, Chain A"/>
    <property type="match status" value="1"/>
</dbReference>
<keyword evidence="12" id="KW-1185">Reference proteome</keyword>
<evidence type="ECO:0000259" key="10">
    <source>
        <dbReference type="Pfam" id="PF00535"/>
    </source>
</evidence>
<feature type="transmembrane region" description="Helical" evidence="9">
    <location>
        <begin position="358"/>
        <end position="377"/>
    </location>
</feature>
<comment type="subcellular location">
    <subcellularLocation>
        <location evidence="1">Cell membrane</location>
        <topology evidence="1">Multi-pass membrane protein</topology>
    </subcellularLocation>
</comment>
<dbReference type="Pfam" id="PF00535">
    <property type="entry name" value="Glycos_transf_2"/>
    <property type="match status" value="1"/>
</dbReference>
<evidence type="ECO:0000256" key="1">
    <source>
        <dbReference type="ARBA" id="ARBA00004651"/>
    </source>
</evidence>
<evidence type="ECO:0000256" key="3">
    <source>
        <dbReference type="ARBA" id="ARBA00022475"/>
    </source>
</evidence>
<feature type="transmembrane region" description="Helical" evidence="9">
    <location>
        <begin position="516"/>
        <end position="534"/>
    </location>
</feature>
<sequence>MQEKPVVSVVLPAYNEAMRLEMAVMEIIKALEKIGYDYEVIIAEDGSTDGTAEIAAKLADGNRIRHLHSDERLGKGGAILRAFEAAKGSIVAFVDVDLSTDLKHLKELIDAIAVEGYDIAIGSRLTKGSKAERPVRRNVASKVYNFLVRFMLGSKVKDHQCGFKAFKKDLILDLGKKAKDRHWFWDTEVLVLAQREGLRIKEIPVEWKQSKDSKISLAKDSGYMLGKLFQMWAEETRSSRKFLVFSIILAVSIIAGIASFVGLENVVSILLSANPYYITLAAVIYALSYVVRGERFRYIVSRLGYTVSLVFSTESVAISQTMNVVTPVRVGDVARAYVFRLRDVPFTTSISGLAVERIFDLAAVVFIAFVAIAVTGFSNPSPFYALAMLFVIVALLAAFSRMENILGRIARDAKRLMDMRNSAVIFVQSAIIWLIDVIVCYLVLIGLGGAQFANPVFLPAVMLAVSIANVSKVIPLTPGGIGTYEAVMTGIFASSMSGMDASLAFAVSLIDHGLKNLITLILGLVAVASLNIRLRELR</sequence>
<dbReference type="Proteomes" id="UP000008136">
    <property type="component" value="Chromosome"/>
</dbReference>
<name>F2KQZ0_ARCVS</name>
<dbReference type="InterPro" id="IPR029044">
    <property type="entry name" value="Nucleotide-diphossugar_trans"/>
</dbReference>
<dbReference type="InterPro" id="IPR001173">
    <property type="entry name" value="Glyco_trans_2-like"/>
</dbReference>
<dbReference type="NCBIfam" id="TIGR00374">
    <property type="entry name" value="flippase-like domain"/>
    <property type="match status" value="1"/>
</dbReference>
<evidence type="ECO:0000256" key="9">
    <source>
        <dbReference type="SAM" id="Phobius"/>
    </source>
</evidence>
<feature type="transmembrane region" description="Helical" evidence="9">
    <location>
        <begin position="275"/>
        <end position="292"/>
    </location>
</feature>
<dbReference type="EMBL" id="CP002588">
    <property type="protein sequence ID" value="AEA47796.1"/>
    <property type="molecule type" value="Genomic_DNA"/>
</dbReference>
<evidence type="ECO:0000256" key="6">
    <source>
        <dbReference type="ARBA" id="ARBA00022692"/>
    </source>
</evidence>
<evidence type="ECO:0000313" key="12">
    <source>
        <dbReference type="Proteomes" id="UP000008136"/>
    </source>
</evidence>
<feature type="transmembrane region" description="Helical" evidence="9">
    <location>
        <begin position="383"/>
        <end position="402"/>
    </location>
</feature>
<dbReference type="RefSeq" id="WP_013684452.1">
    <property type="nucleotide sequence ID" value="NC_015320.1"/>
</dbReference>
<dbReference type="AlphaFoldDB" id="F2KQZ0"/>
<dbReference type="CDD" id="cd04188">
    <property type="entry name" value="DPG_synthase"/>
    <property type="match status" value="1"/>
</dbReference>
<feature type="domain" description="Glycosyltransferase 2-like" evidence="10">
    <location>
        <begin position="8"/>
        <end position="171"/>
    </location>
</feature>
<dbReference type="Pfam" id="PF03706">
    <property type="entry name" value="LPG_synthase_TM"/>
    <property type="match status" value="1"/>
</dbReference>
<dbReference type="HOGENOM" id="CLU_474611_0_0_2"/>
<dbReference type="PANTHER" id="PTHR10859">
    <property type="entry name" value="GLYCOSYL TRANSFERASE"/>
    <property type="match status" value="1"/>
</dbReference>
<dbReference type="GeneID" id="32167189"/>
<protein>
    <submittedName>
        <fullName evidence="11">Glycosyl transferase family 2</fullName>
    </submittedName>
</protein>
<dbReference type="KEGG" id="ave:Arcve_1800"/>
<organism evidence="11 12">
    <name type="scientific">Archaeoglobus veneficus (strain DSM 11195 / SNP6)</name>
    <dbReference type="NCBI Taxonomy" id="693661"/>
    <lineage>
        <taxon>Archaea</taxon>
        <taxon>Methanobacteriati</taxon>
        <taxon>Methanobacteriota</taxon>
        <taxon>Archaeoglobi</taxon>
        <taxon>Archaeoglobales</taxon>
        <taxon>Archaeoglobaceae</taxon>
        <taxon>Archaeoglobus</taxon>
    </lineage>
</organism>
<dbReference type="STRING" id="693661.Arcve_1800"/>
<proteinExistence type="inferred from homology"/>
<feature type="transmembrane region" description="Helical" evidence="9">
    <location>
        <begin position="242"/>
        <end position="263"/>
    </location>
</feature>
<keyword evidence="5 11" id="KW-0808">Transferase</keyword>
<comment type="similarity">
    <text evidence="2">Belongs to the glycosyltransferase 2 family.</text>
</comment>
<gene>
    <name evidence="11" type="ordered locus">Arcve_1800</name>
</gene>
<evidence type="ECO:0000256" key="7">
    <source>
        <dbReference type="ARBA" id="ARBA00022989"/>
    </source>
</evidence>
<dbReference type="TCDB" id="4.D.2.1.6">
    <property type="family name" value="the glycosyl transferase 2 (gt2) family"/>
</dbReference>
<dbReference type="InterPro" id="IPR035518">
    <property type="entry name" value="DPG_synthase"/>
</dbReference>
<dbReference type="SUPFAM" id="SSF53448">
    <property type="entry name" value="Nucleotide-diphospho-sugar transferases"/>
    <property type="match status" value="1"/>
</dbReference>
<keyword evidence="4" id="KW-0328">Glycosyltransferase</keyword>